<protein>
    <submittedName>
        <fullName evidence="1">Uncharacterized protein</fullName>
    </submittedName>
</protein>
<dbReference type="Proteomes" id="UP001412239">
    <property type="component" value="Unassembled WGS sequence"/>
</dbReference>
<organism evidence="1 2">
    <name type="scientific">Tuber aestivum</name>
    <name type="common">summer truffle</name>
    <dbReference type="NCBI Taxonomy" id="59557"/>
    <lineage>
        <taxon>Eukaryota</taxon>
        <taxon>Fungi</taxon>
        <taxon>Dikarya</taxon>
        <taxon>Ascomycota</taxon>
        <taxon>Pezizomycotina</taxon>
        <taxon>Pezizomycetes</taxon>
        <taxon>Pezizales</taxon>
        <taxon>Tuberaceae</taxon>
        <taxon>Tuber</taxon>
    </lineage>
</organism>
<dbReference type="EMBL" id="LN890958">
    <property type="protein sequence ID" value="CUS14523.1"/>
    <property type="molecule type" value="Genomic_DNA"/>
</dbReference>
<evidence type="ECO:0000313" key="2">
    <source>
        <dbReference type="Proteomes" id="UP001412239"/>
    </source>
</evidence>
<accession>A0A292Q6Y9</accession>
<evidence type="ECO:0000313" key="1">
    <source>
        <dbReference type="EMBL" id="CUS14523.1"/>
    </source>
</evidence>
<gene>
    <name evidence="1" type="ORF">GSTUAT00001400001</name>
</gene>
<keyword evidence="2" id="KW-1185">Reference proteome</keyword>
<dbReference type="AlphaFoldDB" id="A0A292Q6Y9"/>
<proteinExistence type="predicted"/>
<reference evidence="1" key="1">
    <citation type="submission" date="2015-10" db="EMBL/GenBank/DDBJ databases">
        <authorList>
            <person name="Regsiter A."/>
            <person name="william w."/>
        </authorList>
    </citation>
    <scope>NUCLEOTIDE SEQUENCE</scope>
    <source>
        <strain evidence="1">Montdore</strain>
    </source>
</reference>
<name>A0A292Q6Y9_9PEZI</name>
<sequence length="241" mass="27177">MLYSVRSLPLYRTAFHHVAHRSLHTTPLVLKVNRGMHTAQPTANQLRDKVRQCIDNLRTIETGLSQMPAKPQARRSYSPEEYRDYCFGRTKEPPPGMCPHLVELIEYRNGMLSSSQEKMLVYGDYTPIGALIHMVYSARLHKTIPDCIGLQEELDALASQEEFVSALREEARARGLVAEEVCDAVHGLFDAVSEETRIPSSEIVVEAGKYTPNQVAALVAILKAQAKWPSPLEWREQPSDH</sequence>